<feature type="compositionally biased region" description="Basic and acidic residues" evidence="13">
    <location>
        <begin position="922"/>
        <end position="935"/>
    </location>
</feature>
<accession>A0AAW1PQ21</accession>
<evidence type="ECO:0000256" key="8">
    <source>
        <dbReference type="ARBA" id="ARBA00022833"/>
    </source>
</evidence>
<dbReference type="Pfam" id="PF08996">
    <property type="entry name" value="zf-DNA_Pol"/>
    <property type="match status" value="1"/>
</dbReference>
<evidence type="ECO:0000256" key="13">
    <source>
        <dbReference type="SAM" id="MobiDB-lite"/>
    </source>
</evidence>
<evidence type="ECO:0000256" key="9">
    <source>
        <dbReference type="ARBA" id="ARBA00022932"/>
    </source>
</evidence>
<dbReference type="InterPro" id="IPR015088">
    <property type="entry name" value="Znf_DNA-dir_DNA_pol_B_alpha"/>
</dbReference>
<evidence type="ECO:0000313" key="18">
    <source>
        <dbReference type="EMBL" id="KAK9810188.1"/>
    </source>
</evidence>
<comment type="caution">
    <text evidence="18">The sequence shown here is derived from an EMBL/GenBank/DDBJ whole genome shotgun (WGS) entry which is preliminary data.</text>
</comment>
<dbReference type="FunFam" id="1.10.132.60:FF:000004">
    <property type="entry name" value="DNA polymerase"/>
    <property type="match status" value="1"/>
</dbReference>
<evidence type="ECO:0000256" key="2">
    <source>
        <dbReference type="ARBA" id="ARBA00005755"/>
    </source>
</evidence>
<evidence type="ECO:0000256" key="3">
    <source>
        <dbReference type="ARBA" id="ARBA00022679"/>
    </source>
</evidence>
<gene>
    <name evidence="18" type="ORF">WJX72_006462</name>
</gene>
<reference evidence="18 19" key="1">
    <citation type="journal article" date="2024" name="Nat. Commun.">
        <title>Phylogenomics reveals the evolutionary origins of lichenization in chlorophyte algae.</title>
        <authorList>
            <person name="Puginier C."/>
            <person name="Libourel C."/>
            <person name="Otte J."/>
            <person name="Skaloud P."/>
            <person name="Haon M."/>
            <person name="Grisel S."/>
            <person name="Petersen M."/>
            <person name="Berrin J.G."/>
            <person name="Delaux P.M."/>
            <person name="Dal Grande F."/>
            <person name="Keller J."/>
        </authorList>
    </citation>
    <scope>NUCLEOTIDE SEQUENCE [LARGE SCALE GENOMIC DNA]</scope>
    <source>
        <strain evidence="18 19">SAG 2043</strain>
    </source>
</reference>
<dbReference type="InterPro" id="IPR043502">
    <property type="entry name" value="DNA/RNA_pol_sf"/>
</dbReference>
<dbReference type="InterPro" id="IPR023211">
    <property type="entry name" value="DNA_pol_palm_dom_sf"/>
</dbReference>
<feature type="compositionally biased region" description="Polar residues" evidence="13">
    <location>
        <begin position="199"/>
        <end position="209"/>
    </location>
</feature>
<evidence type="ECO:0000259" key="17">
    <source>
        <dbReference type="Pfam" id="PF12254"/>
    </source>
</evidence>
<dbReference type="Gene3D" id="1.10.287.690">
    <property type="entry name" value="Helix hairpin bin"/>
    <property type="match status" value="1"/>
</dbReference>
<dbReference type="InterPro" id="IPR042087">
    <property type="entry name" value="DNA_pol_B_thumb"/>
</dbReference>
<keyword evidence="7" id="KW-0863">Zinc-finger</keyword>
<feature type="compositionally biased region" description="Basic residues" evidence="13">
    <location>
        <begin position="107"/>
        <end position="123"/>
    </location>
</feature>
<dbReference type="InterPro" id="IPR006172">
    <property type="entry name" value="DNA-dir_DNA_pol_B"/>
</dbReference>
<keyword evidence="11" id="KW-0539">Nucleus</keyword>
<dbReference type="GO" id="GO:0003697">
    <property type="term" value="F:single-stranded DNA binding"/>
    <property type="evidence" value="ECO:0007669"/>
    <property type="project" value="TreeGrafter"/>
</dbReference>
<dbReference type="GO" id="GO:0003688">
    <property type="term" value="F:DNA replication origin binding"/>
    <property type="evidence" value="ECO:0007669"/>
    <property type="project" value="TreeGrafter"/>
</dbReference>
<keyword evidence="10 12" id="KW-0238">DNA-binding</keyword>
<dbReference type="NCBIfam" id="TIGR00592">
    <property type="entry name" value="pol2"/>
    <property type="match status" value="1"/>
</dbReference>
<dbReference type="GO" id="GO:0000166">
    <property type="term" value="F:nucleotide binding"/>
    <property type="evidence" value="ECO:0007669"/>
    <property type="project" value="InterPro"/>
</dbReference>
<dbReference type="GO" id="GO:0003887">
    <property type="term" value="F:DNA-directed DNA polymerase activity"/>
    <property type="evidence" value="ECO:0007669"/>
    <property type="project" value="UniProtKB-KW"/>
</dbReference>
<dbReference type="InterPro" id="IPR038256">
    <property type="entry name" value="Pol_alpha_znc_sf"/>
</dbReference>
<dbReference type="Gene3D" id="3.30.70.2820">
    <property type="match status" value="1"/>
</dbReference>
<dbReference type="Gene3D" id="1.10.132.60">
    <property type="entry name" value="DNA polymerase family B, C-terminal domain"/>
    <property type="match status" value="1"/>
</dbReference>
<feature type="region of interest" description="Disordered" evidence="13">
    <location>
        <begin position="922"/>
        <end position="946"/>
    </location>
</feature>
<dbReference type="InterPro" id="IPR006134">
    <property type="entry name" value="DNA-dir_DNA_pol_B_multi_dom"/>
</dbReference>
<dbReference type="PANTHER" id="PTHR45861">
    <property type="entry name" value="DNA POLYMERASE ALPHA CATALYTIC SUBUNIT"/>
    <property type="match status" value="1"/>
</dbReference>
<comment type="similarity">
    <text evidence="2 12">Belongs to the DNA polymerase type-B family.</text>
</comment>
<dbReference type="CDD" id="cd05776">
    <property type="entry name" value="DNA_polB_alpha_exo"/>
    <property type="match status" value="1"/>
</dbReference>
<evidence type="ECO:0000313" key="19">
    <source>
        <dbReference type="Proteomes" id="UP001489004"/>
    </source>
</evidence>
<name>A0AAW1PQ21_9CHLO</name>
<evidence type="ECO:0000259" key="14">
    <source>
        <dbReference type="Pfam" id="PF00136"/>
    </source>
</evidence>
<dbReference type="InterPro" id="IPR017964">
    <property type="entry name" value="DNA-dir_DNA_pol_B_CS"/>
</dbReference>
<evidence type="ECO:0000259" key="15">
    <source>
        <dbReference type="Pfam" id="PF03104"/>
    </source>
</evidence>
<keyword evidence="6" id="KW-0479">Metal-binding</keyword>
<dbReference type="SUPFAM" id="SSF56672">
    <property type="entry name" value="DNA/RNA polymerases"/>
    <property type="match status" value="1"/>
</dbReference>
<dbReference type="InterPro" id="IPR036397">
    <property type="entry name" value="RNaseH_sf"/>
</dbReference>
<dbReference type="EC" id="2.7.7.7" evidence="12"/>
<keyword evidence="4 12" id="KW-0548">Nucleotidyltransferase</keyword>
<feature type="domain" description="DNA-directed DNA polymerase family B multifunctional" evidence="14">
    <location>
        <begin position="889"/>
        <end position="1341"/>
    </location>
</feature>
<evidence type="ECO:0000256" key="11">
    <source>
        <dbReference type="ARBA" id="ARBA00023242"/>
    </source>
</evidence>
<dbReference type="Pfam" id="PF12254">
    <property type="entry name" value="DNA_pol_alpha_N"/>
    <property type="match status" value="1"/>
</dbReference>
<feature type="domain" description="Zinc finger DNA-directed DNA polymerase family B alpha" evidence="16">
    <location>
        <begin position="1383"/>
        <end position="1590"/>
    </location>
</feature>
<dbReference type="GO" id="GO:0008270">
    <property type="term" value="F:zinc ion binding"/>
    <property type="evidence" value="ECO:0007669"/>
    <property type="project" value="UniProtKB-KW"/>
</dbReference>
<dbReference type="Pfam" id="PF00136">
    <property type="entry name" value="DNA_pol_B"/>
    <property type="match status" value="1"/>
</dbReference>
<feature type="compositionally biased region" description="Basic and acidic residues" evidence="13">
    <location>
        <begin position="97"/>
        <end position="106"/>
    </location>
</feature>
<evidence type="ECO:0000256" key="12">
    <source>
        <dbReference type="RuleBase" id="RU000442"/>
    </source>
</evidence>
<evidence type="ECO:0000256" key="1">
    <source>
        <dbReference type="ARBA" id="ARBA00004123"/>
    </source>
</evidence>
<dbReference type="SMART" id="SM00486">
    <property type="entry name" value="POLBc"/>
    <property type="match status" value="1"/>
</dbReference>
<dbReference type="PRINTS" id="PR00106">
    <property type="entry name" value="DNAPOLB"/>
</dbReference>
<sequence length="1598" mass="175126">MADASRPRRNAGAKPVSKAKNALAELAELRRTGGKRANQYEVAEEEAVYDEVDEEDYALLVSKRREEGGGFIEDDNGLGYADIGEEEDWGAAGEGSPEERHSADNPKKRKDPSKGKGAGKKQKKAEEAPGARQQMQRMFAVAAAKPRQKAAENVNSDALLDDILGDLGGSSNDRPPVQRPHPVAATAKSRLPSRMAGPSQFTARPTATPKNVRFQAGAKRPQRPAYDLDMLDGAANHEDDAYERDNNDGDDGCGLGEDMHQDQDQDQDREESEPGRHGDVAVKVEDGRHDAQVKAEEPAGPSRLSLGTGEGTPAAGQAPAKAYNKTPWKTPPPVFAAPATPATAPPTAALPASGWQDILTESGEVQEGMEEAAPEKPWEDDGTLPTDAEGSLPFFFIDAHEEPAAPGTVYLFGKVPHEEQHLSCCAVVRGALRNLFFVPVPGTLPTNDPELVNLEAAAAADPTKKGDLFRHLHERAQRLKDEVRSLLTSYGISQKIIIKPVKRSYAFDQPGVPHGEQYVLKVKYPAAGPQLPLGLTGKHFVAVFGTNQSALEGILLKRRIMGPSWISLKQPSRVDAAQQVSWCKLEVQVSWCKLEVEVKEPKHIVTSPEAQSRDAPPLVVAALNIKTYSNPRVAHANEIVAASVVYLNQVKIDAPMPKEAYGAHALRHFSIVRKLDGQPFPHGEPGQPCFEEVAKKANESYEGRRLKKERNINMLSLLDKEHHLLNNLLTSLRHLDADVLVGHNIAAFDLDILLHRMQHHKINQWSRIGRLKRKTMPSLAGGGHSFGGGASNGVMTALAGRLLCDTYLAARENVKEVDYTLGTLSRSLLKQERCELAASDVPARYATADKLGSLLKHAESDAWLSLGLAFFLNVLPLTRQLTNLSGSLWSKALQGQRAQRIEMLLLHEFHNRKFMLPDKVSQREKDKLAKQRVTEDGEEMEAEEGPAGLKRKAQYAGGLVLEPKKGLYDQFVLLLDFNSLYPSIIREYGICFTTSERLKDGMDALLPGADDDSAVLPSVLKTLIQRRQEVKKLLKDERNPTRKQQLDIRQQALKLTANSMYGCLGFTHSRFYAKPLAEAITLKGRELLANTVKTVEDTLGLQVVYGDTDSVMVNSGTTVLKDAIILGRRIKEAVNKTHSKLELELDGIFKCMLLLKKKKYAAVKFELKGDQVVGEVIEQKGLDIVRRDWCPLSKDIGNRALKEILSGKPKEEVAAAICESLIEVAGRMKAGQVEGRKYIITKQLTKRPEDYPDAKNQPHVQVALRRIAANKKDGVMAGQTVPYIICIERGEDGKPLAHGKGLAERAYHPDEMKENPKLAVDVEYYLTQQLHPVISRLCAPIEGADPGRLAECLGLDPTRFRGAGGATSAAEAREDALLASAASLDDEKRYEGCEPLWLMGTNGTRFKFAGVGELIKGTIAADTALLPPDAVGAGVGEETHPLSAAQLANQVTMRAREFVATYYDGWLQADELPISTRDVHLLNQHPRPNLDVPEYVKPGTLHPGLKVTQEGKFQGEMSRTFTEAALYTQLSYFHRLLDAEAAMRTLGSEEACAAARQKLAPVQASLDAGVAAIEKLRNQCAYRWVSLTDLYGVTARIV</sequence>
<dbReference type="CDD" id="cd05532">
    <property type="entry name" value="POLBc_alpha"/>
    <property type="match status" value="1"/>
</dbReference>
<feature type="region of interest" description="Disordered" evidence="13">
    <location>
        <begin position="65"/>
        <end position="319"/>
    </location>
</feature>
<dbReference type="GO" id="GO:0006273">
    <property type="term" value="P:lagging strand elongation"/>
    <property type="evidence" value="ECO:0007669"/>
    <property type="project" value="TreeGrafter"/>
</dbReference>
<dbReference type="Gene3D" id="6.10.10.100">
    <property type="match status" value="1"/>
</dbReference>
<dbReference type="InterPro" id="IPR045846">
    <property type="entry name" value="POLBc_alpha"/>
</dbReference>
<dbReference type="Proteomes" id="UP001489004">
    <property type="component" value="Unassembled WGS sequence"/>
</dbReference>
<comment type="catalytic activity">
    <reaction evidence="12">
        <text>DNA(n) + a 2'-deoxyribonucleoside 5'-triphosphate = DNA(n+1) + diphosphate</text>
        <dbReference type="Rhea" id="RHEA:22508"/>
        <dbReference type="Rhea" id="RHEA-COMP:17339"/>
        <dbReference type="Rhea" id="RHEA-COMP:17340"/>
        <dbReference type="ChEBI" id="CHEBI:33019"/>
        <dbReference type="ChEBI" id="CHEBI:61560"/>
        <dbReference type="ChEBI" id="CHEBI:173112"/>
        <dbReference type="EC" id="2.7.7.7"/>
    </reaction>
</comment>
<evidence type="ECO:0000256" key="5">
    <source>
        <dbReference type="ARBA" id="ARBA00022705"/>
    </source>
</evidence>
<dbReference type="GO" id="GO:0006272">
    <property type="term" value="P:leading strand elongation"/>
    <property type="evidence" value="ECO:0007669"/>
    <property type="project" value="TreeGrafter"/>
</dbReference>
<dbReference type="Gene3D" id="3.90.1600.10">
    <property type="entry name" value="Palm domain of DNA polymerase"/>
    <property type="match status" value="1"/>
</dbReference>
<dbReference type="PANTHER" id="PTHR45861:SF1">
    <property type="entry name" value="DNA POLYMERASE ALPHA CATALYTIC SUBUNIT"/>
    <property type="match status" value="1"/>
</dbReference>
<comment type="subcellular location">
    <subcellularLocation>
        <location evidence="1">Nucleus</location>
    </subcellularLocation>
</comment>
<dbReference type="Pfam" id="PF03104">
    <property type="entry name" value="DNA_pol_B_exo1"/>
    <property type="match status" value="1"/>
</dbReference>
<dbReference type="GO" id="GO:0003682">
    <property type="term" value="F:chromatin binding"/>
    <property type="evidence" value="ECO:0007669"/>
    <property type="project" value="TreeGrafter"/>
</dbReference>
<keyword evidence="19" id="KW-1185">Reference proteome</keyword>
<dbReference type="PROSITE" id="PS00116">
    <property type="entry name" value="DNA_POLYMERASE_B"/>
    <property type="match status" value="1"/>
</dbReference>
<dbReference type="SUPFAM" id="SSF53098">
    <property type="entry name" value="Ribonuclease H-like"/>
    <property type="match status" value="1"/>
</dbReference>
<feature type="compositionally biased region" description="Basic and acidic residues" evidence="13">
    <location>
        <begin position="272"/>
        <end position="297"/>
    </location>
</feature>
<dbReference type="GO" id="GO:0005658">
    <property type="term" value="C:alpha DNA polymerase:primase complex"/>
    <property type="evidence" value="ECO:0007669"/>
    <property type="project" value="TreeGrafter"/>
</dbReference>
<protein>
    <recommendedName>
        <fullName evidence="12">DNA polymerase</fullName>
        <ecNumber evidence="12">2.7.7.7</ecNumber>
    </recommendedName>
</protein>
<organism evidence="18 19">
    <name type="scientific">[Myrmecia] bisecta</name>
    <dbReference type="NCBI Taxonomy" id="41462"/>
    <lineage>
        <taxon>Eukaryota</taxon>
        <taxon>Viridiplantae</taxon>
        <taxon>Chlorophyta</taxon>
        <taxon>core chlorophytes</taxon>
        <taxon>Trebouxiophyceae</taxon>
        <taxon>Trebouxiales</taxon>
        <taxon>Trebouxiaceae</taxon>
        <taxon>Myrmecia</taxon>
    </lineage>
</organism>
<feature type="domain" description="DNA polymerase alpha catalytic subunit N-terminal" evidence="17">
    <location>
        <begin position="23"/>
        <end position="89"/>
    </location>
</feature>
<dbReference type="InterPro" id="IPR012337">
    <property type="entry name" value="RNaseH-like_sf"/>
</dbReference>
<evidence type="ECO:0000256" key="10">
    <source>
        <dbReference type="ARBA" id="ARBA00023125"/>
    </source>
</evidence>
<feature type="compositionally biased region" description="Basic and acidic residues" evidence="13">
    <location>
        <begin position="235"/>
        <end position="247"/>
    </location>
</feature>
<dbReference type="EMBL" id="JALJOR010000010">
    <property type="protein sequence ID" value="KAK9810188.1"/>
    <property type="molecule type" value="Genomic_DNA"/>
</dbReference>
<dbReference type="GO" id="GO:1902975">
    <property type="term" value="P:mitotic DNA replication initiation"/>
    <property type="evidence" value="ECO:0007669"/>
    <property type="project" value="InterPro"/>
</dbReference>
<dbReference type="Gene3D" id="2.40.50.730">
    <property type="match status" value="1"/>
</dbReference>
<dbReference type="InterPro" id="IPR006133">
    <property type="entry name" value="DNA-dir_DNA_pol_B_exonuc"/>
</dbReference>
<evidence type="ECO:0000256" key="7">
    <source>
        <dbReference type="ARBA" id="ARBA00022771"/>
    </source>
</evidence>
<dbReference type="Gene3D" id="3.30.420.10">
    <property type="entry name" value="Ribonuclease H-like superfamily/Ribonuclease H"/>
    <property type="match status" value="1"/>
</dbReference>
<evidence type="ECO:0000259" key="16">
    <source>
        <dbReference type="Pfam" id="PF08996"/>
    </source>
</evidence>
<feature type="domain" description="DNA-directed DNA polymerase family B exonuclease" evidence="15">
    <location>
        <begin position="542"/>
        <end position="822"/>
    </location>
</feature>
<proteinExistence type="inferred from homology"/>
<keyword evidence="8" id="KW-0862">Zinc</keyword>
<evidence type="ECO:0000256" key="4">
    <source>
        <dbReference type="ARBA" id="ARBA00022695"/>
    </source>
</evidence>
<dbReference type="Gene3D" id="1.10.3200.20">
    <property type="entry name" value="DNA Polymerase alpha, zinc finger"/>
    <property type="match status" value="1"/>
</dbReference>
<keyword evidence="9 12" id="KW-0239">DNA-directed DNA polymerase</keyword>
<dbReference type="InterPro" id="IPR024647">
    <property type="entry name" value="DNA_pol_a_cat_su_N"/>
</dbReference>
<evidence type="ECO:0000256" key="6">
    <source>
        <dbReference type="ARBA" id="ARBA00022723"/>
    </source>
</evidence>
<keyword evidence="3 12" id="KW-0808">Transferase</keyword>
<keyword evidence="5 12" id="KW-0235">DNA replication</keyword>